<keyword evidence="2" id="KW-1185">Reference proteome</keyword>
<protein>
    <submittedName>
        <fullName evidence="1">Uncharacterized protein</fullName>
    </submittedName>
</protein>
<sequence>MSITPSQQESLVQFHAITNSADIEADRALLERVGWDVQRAIQANDKASGDI</sequence>
<dbReference type="Gene3D" id="1.10.8.10">
    <property type="entry name" value="DNA helicase RuvA subunit, C-terminal domain"/>
    <property type="match status" value="1"/>
</dbReference>
<reference evidence="1 2" key="1">
    <citation type="submission" date="2014-04" db="EMBL/GenBank/DDBJ databases">
        <authorList>
            <consortium name="DOE Joint Genome Institute"/>
            <person name="Kuo A."/>
            <person name="Girlanda M."/>
            <person name="Perotto S."/>
            <person name="Kohler A."/>
            <person name="Nagy L.G."/>
            <person name="Floudas D."/>
            <person name="Copeland A."/>
            <person name="Barry K.W."/>
            <person name="Cichocki N."/>
            <person name="Veneault-Fourrey C."/>
            <person name="LaButti K."/>
            <person name="Lindquist E.A."/>
            <person name="Lipzen A."/>
            <person name="Lundell T."/>
            <person name="Morin E."/>
            <person name="Murat C."/>
            <person name="Sun H."/>
            <person name="Tunlid A."/>
            <person name="Henrissat B."/>
            <person name="Grigoriev I.V."/>
            <person name="Hibbett D.S."/>
            <person name="Martin F."/>
            <person name="Nordberg H.P."/>
            <person name="Cantor M.N."/>
            <person name="Hua S.X."/>
        </authorList>
    </citation>
    <scope>NUCLEOTIDE SEQUENCE [LARGE SCALE GENOMIC DNA]</scope>
    <source>
        <strain evidence="1 2">MUT 4182</strain>
    </source>
</reference>
<dbReference type="Proteomes" id="UP000054248">
    <property type="component" value="Unassembled WGS sequence"/>
</dbReference>
<evidence type="ECO:0000313" key="2">
    <source>
        <dbReference type="Proteomes" id="UP000054248"/>
    </source>
</evidence>
<name>A0A0C3QFQ9_9AGAM</name>
<dbReference type="SUPFAM" id="SSF46934">
    <property type="entry name" value="UBA-like"/>
    <property type="match status" value="1"/>
</dbReference>
<gene>
    <name evidence="1" type="ORF">M407DRAFT_20565</name>
</gene>
<dbReference type="Pfam" id="PF14555">
    <property type="entry name" value="UBA_4"/>
    <property type="match status" value="1"/>
</dbReference>
<evidence type="ECO:0000313" key="1">
    <source>
        <dbReference type="EMBL" id="KIO30295.1"/>
    </source>
</evidence>
<accession>A0A0C3QFQ9</accession>
<reference evidence="2" key="2">
    <citation type="submission" date="2015-01" db="EMBL/GenBank/DDBJ databases">
        <title>Evolutionary Origins and Diversification of the Mycorrhizal Mutualists.</title>
        <authorList>
            <consortium name="DOE Joint Genome Institute"/>
            <consortium name="Mycorrhizal Genomics Consortium"/>
            <person name="Kohler A."/>
            <person name="Kuo A."/>
            <person name="Nagy L.G."/>
            <person name="Floudas D."/>
            <person name="Copeland A."/>
            <person name="Barry K.W."/>
            <person name="Cichocki N."/>
            <person name="Veneault-Fourrey C."/>
            <person name="LaButti K."/>
            <person name="Lindquist E.A."/>
            <person name="Lipzen A."/>
            <person name="Lundell T."/>
            <person name="Morin E."/>
            <person name="Murat C."/>
            <person name="Riley R."/>
            <person name="Ohm R."/>
            <person name="Sun H."/>
            <person name="Tunlid A."/>
            <person name="Henrissat B."/>
            <person name="Grigoriev I.V."/>
            <person name="Hibbett D.S."/>
            <person name="Martin F."/>
        </authorList>
    </citation>
    <scope>NUCLEOTIDE SEQUENCE [LARGE SCALE GENOMIC DNA]</scope>
    <source>
        <strain evidence="2">MUT 4182</strain>
    </source>
</reference>
<dbReference type="HOGENOM" id="CLU_3108171_0_0_1"/>
<dbReference type="InterPro" id="IPR009060">
    <property type="entry name" value="UBA-like_sf"/>
</dbReference>
<dbReference type="AlphaFoldDB" id="A0A0C3QFQ9"/>
<proteinExistence type="predicted"/>
<dbReference type="OrthoDB" id="1026733at2759"/>
<dbReference type="EMBL" id="KN822973">
    <property type="protein sequence ID" value="KIO30295.1"/>
    <property type="molecule type" value="Genomic_DNA"/>
</dbReference>
<dbReference type="CDD" id="cd14273">
    <property type="entry name" value="UBA_TAP-C_like"/>
    <property type="match status" value="1"/>
</dbReference>
<organism evidence="1 2">
    <name type="scientific">Tulasnella calospora MUT 4182</name>
    <dbReference type="NCBI Taxonomy" id="1051891"/>
    <lineage>
        <taxon>Eukaryota</taxon>
        <taxon>Fungi</taxon>
        <taxon>Dikarya</taxon>
        <taxon>Basidiomycota</taxon>
        <taxon>Agaricomycotina</taxon>
        <taxon>Agaricomycetes</taxon>
        <taxon>Cantharellales</taxon>
        <taxon>Tulasnellaceae</taxon>
        <taxon>Tulasnella</taxon>
    </lineage>
</organism>